<keyword evidence="1" id="KW-0067">ATP-binding</keyword>
<keyword evidence="1" id="KW-0378">Hydrolase</keyword>
<organism evidence="2 3">
    <name type="scientific">Haemophilus influenzae</name>
    <dbReference type="NCBI Taxonomy" id="727"/>
    <lineage>
        <taxon>Bacteria</taxon>
        <taxon>Pseudomonadati</taxon>
        <taxon>Pseudomonadota</taxon>
        <taxon>Gammaproteobacteria</taxon>
        <taxon>Pasteurellales</taxon>
        <taxon>Pasteurellaceae</taxon>
        <taxon>Haemophilus</taxon>
    </lineage>
</organism>
<dbReference type="CDD" id="cd10800">
    <property type="entry name" value="LamB_YcsF_YbgL_like"/>
    <property type="match status" value="1"/>
</dbReference>
<dbReference type="PANTHER" id="PTHR30292:SF0">
    <property type="entry name" value="5-OXOPROLINASE SUBUNIT A"/>
    <property type="match status" value="1"/>
</dbReference>
<dbReference type="GO" id="GO:0005524">
    <property type="term" value="F:ATP binding"/>
    <property type="evidence" value="ECO:0007669"/>
    <property type="project" value="UniProtKB-UniRule"/>
</dbReference>
<protein>
    <recommendedName>
        <fullName evidence="1">5-oxoprolinase subunit A</fullName>
        <shortName evidence="1">5-OPase subunit A</shortName>
        <ecNumber evidence="1">3.5.2.9</ecNumber>
    </recommendedName>
    <alternativeName>
        <fullName evidence="1">5-oxoprolinase (ATP-hydrolyzing) subunit A</fullName>
    </alternativeName>
</protein>
<dbReference type="NCBIfam" id="NF003816">
    <property type="entry name" value="PRK05406.1-5"/>
    <property type="match status" value="1"/>
</dbReference>
<evidence type="ECO:0000256" key="1">
    <source>
        <dbReference type="HAMAP-Rule" id="MF_00691"/>
    </source>
</evidence>
<dbReference type="Proteomes" id="UP000238532">
    <property type="component" value="Unassembled WGS sequence"/>
</dbReference>
<dbReference type="Gene3D" id="3.20.20.370">
    <property type="entry name" value="Glycoside hydrolase/deacetylase"/>
    <property type="match status" value="1"/>
</dbReference>
<dbReference type="Pfam" id="PF03746">
    <property type="entry name" value="LamB_YcsF"/>
    <property type="match status" value="1"/>
</dbReference>
<comment type="subunit">
    <text evidence="1">Forms a complex composed of PxpA, PxpB and PxpC.</text>
</comment>
<sequence>MKKIDLNADIAEGFPFDESLLQLLSSANIACGLHAGGAKEMQSAVKFAKENQVRIGVHPSFPDRENFGRTAMALSSQELIAHLRYQLGALKAICDGEGAVISYVKPHGALYNQAAKDEKIARVIAQTVYQFDPNLKLMGLAGSLMLRIAEEEGLQTISEVFADRHYMPDGSLVPRSQPNAMVTSDKEAIQQVLQMVTKGQVNAIDGSLVPVKAESICLHGDNQHSLHFAERIVEELEKNHIKITA</sequence>
<dbReference type="NCBIfam" id="NF003814">
    <property type="entry name" value="PRK05406.1-3"/>
    <property type="match status" value="1"/>
</dbReference>
<comment type="similarity">
    <text evidence="1">Belongs to the LamB/PxpA family.</text>
</comment>
<dbReference type="RefSeq" id="WP_105891803.1">
    <property type="nucleotide sequence ID" value="NZ_CP135754.1"/>
</dbReference>
<dbReference type="EC" id="3.5.2.9" evidence="1"/>
<proteinExistence type="inferred from homology"/>
<comment type="function">
    <text evidence="1">Catalyzes the cleavage of 5-oxoproline to form L-glutamate coupled to the hydrolysis of ATP to ADP and inorganic phosphate.</text>
</comment>
<comment type="catalytic activity">
    <reaction evidence="1">
        <text>5-oxo-L-proline + ATP + 2 H2O = L-glutamate + ADP + phosphate + H(+)</text>
        <dbReference type="Rhea" id="RHEA:10348"/>
        <dbReference type="ChEBI" id="CHEBI:15377"/>
        <dbReference type="ChEBI" id="CHEBI:15378"/>
        <dbReference type="ChEBI" id="CHEBI:29985"/>
        <dbReference type="ChEBI" id="CHEBI:30616"/>
        <dbReference type="ChEBI" id="CHEBI:43474"/>
        <dbReference type="ChEBI" id="CHEBI:58402"/>
        <dbReference type="ChEBI" id="CHEBI:456216"/>
        <dbReference type="EC" id="3.5.2.9"/>
    </reaction>
</comment>
<gene>
    <name evidence="1" type="primary">pxpA</name>
    <name evidence="2" type="ORF">BV102_01859</name>
</gene>
<dbReference type="PANTHER" id="PTHR30292">
    <property type="entry name" value="UNCHARACTERIZED PROTEIN YBGL-RELATED"/>
    <property type="match status" value="1"/>
</dbReference>
<dbReference type="NCBIfam" id="NF003815">
    <property type="entry name" value="PRK05406.1-4"/>
    <property type="match status" value="1"/>
</dbReference>
<dbReference type="InterPro" id="IPR011330">
    <property type="entry name" value="Glyco_hydro/deAcase_b/a-brl"/>
</dbReference>
<dbReference type="SUPFAM" id="SSF88713">
    <property type="entry name" value="Glycoside hydrolase/deacetylase"/>
    <property type="match status" value="1"/>
</dbReference>
<reference evidence="2 3" key="1">
    <citation type="submission" date="2017-04" db="EMBL/GenBank/DDBJ databases">
        <title>Haemophilus influenzae in COPD genome sequencing project.</title>
        <authorList>
            <person name="Murphy T.F."/>
            <person name="Kong Y."/>
            <person name="Nadendla S."/>
            <person name="Tettelin H."/>
            <person name="Pettigrew M."/>
        </authorList>
    </citation>
    <scope>NUCLEOTIDE SEQUENCE [LARGE SCALE GENOMIC DNA]</scope>
    <source>
        <strain evidence="2 3">56P127H1</strain>
    </source>
</reference>
<comment type="caution">
    <text evidence="2">The sequence shown here is derived from an EMBL/GenBank/DDBJ whole genome shotgun (WGS) entry which is preliminary data.</text>
</comment>
<name>A0A2S9RS87_HAEIF</name>
<evidence type="ECO:0000313" key="2">
    <source>
        <dbReference type="EMBL" id="PRJ66431.1"/>
    </source>
</evidence>
<dbReference type="InterPro" id="IPR005501">
    <property type="entry name" value="LamB/YcsF/PxpA-like"/>
</dbReference>
<dbReference type="GO" id="GO:0005975">
    <property type="term" value="P:carbohydrate metabolic process"/>
    <property type="evidence" value="ECO:0007669"/>
    <property type="project" value="InterPro"/>
</dbReference>
<dbReference type="HAMAP" id="MF_00691">
    <property type="entry name" value="PxpA"/>
    <property type="match status" value="1"/>
</dbReference>
<keyword evidence="1" id="KW-0547">Nucleotide-binding</keyword>
<dbReference type="GO" id="GO:0017168">
    <property type="term" value="F:5-oxoprolinase (ATP-hydrolyzing) activity"/>
    <property type="evidence" value="ECO:0007669"/>
    <property type="project" value="UniProtKB-UniRule"/>
</dbReference>
<dbReference type="EMBL" id="NEBY01000054">
    <property type="protein sequence ID" value="PRJ66431.1"/>
    <property type="molecule type" value="Genomic_DNA"/>
</dbReference>
<accession>A0A2S9RS87</accession>
<dbReference type="AlphaFoldDB" id="A0A2S9RS87"/>
<evidence type="ECO:0000313" key="3">
    <source>
        <dbReference type="Proteomes" id="UP000238532"/>
    </source>
</evidence>